<evidence type="ECO:0000256" key="1">
    <source>
        <dbReference type="SAM" id="SignalP"/>
    </source>
</evidence>
<dbReference type="AlphaFoldDB" id="Q22NM2"/>
<proteinExistence type="predicted"/>
<dbReference type="InParanoid" id="Q22NM2"/>
<feature type="chain" id="PRO_5004201078" evidence="1">
    <location>
        <begin position="23"/>
        <end position="1138"/>
    </location>
</feature>
<dbReference type="SMART" id="SM00261">
    <property type="entry name" value="FU"/>
    <property type="match status" value="2"/>
</dbReference>
<dbReference type="InterPro" id="IPR011047">
    <property type="entry name" value="Quinoprotein_ADH-like_sf"/>
</dbReference>
<dbReference type="KEGG" id="tet:TTHERM_00198270"/>
<dbReference type="SUPFAM" id="SSF57184">
    <property type="entry name" value="Growth factor receptor domain"/>
    <property type="match status" value="1"/>
</dbReference>
<keyword evidence="1" id="KW-0732">Signal</keyword>
<accession>Q22NM2</accession>
<organism evidence="2 3">
    <name type="scientific">Tetrahymena thermophila (strain SB210)</name>
    <dbReference type="NCBI Taxonomy" id="312017"/>
    <lineage>
        <taxon>Eukaryota</taxon>
        <taxon>Sar</taxon>
        <taxon>Alveolata</taxon>
        <taxon>Ciliophora</taxon>
        <taxon>Intramacronucleata</taxon>
        <taxon>Oligohymenophorea</taxon>
        <taxon>Hymenostomatida</taxon>
        <taxon>Tetrahymenina</taxon>
        <taxon>Tetrahymenidae</taxon>
        <taxon>Tetrahymena</taxon>
    </lineage>
</organism>
<dbReference type="GeneID" id="7823511"/>
<dbReference type="InterPro" id="IPR009030">
    <property type="entry name" value="Growth_fac_rcpt_cys_sf"/>
</dbReference>
<keyword evidence="3" id="KW-1185">Reference proteome</keyword>
<name>Q22NM2_TETTS</name>
<dbReference type="InterPro" id="IPR006212">
    <property type="entry name" value="Furin_repeat"/>
</dbReference>
<evidence type="ECO:0000313" key="3">
    <source>
        <dbReference type="Proteomes" id="UP000009168"/>
    </source>
</evidence>
<dbReference type="CDD" id="cd00064">
    <property type="entry name" value="FU"/>
    <property type="match status" value="1"/>
</dbReference>
<dbReference type="HOGENOM" id="CLU_403105_0_0_1"/>
<protein>
    <submittedName>
        <fullName evidence="2">Furin-like repeat protein</fullName>
    </submittedName>
</protein>
<reference evidence="3" key="1">
    <citation type="journal article" date="2006" name="PLoS Biol.">
        <title>Macronuclear genome sequence of the ciliate Tetrahymena thermophila, a model eukaryote.</title>
        <authorList>
            <person name="Eisen J.A."/>
            <person name="Coyne R.S."/>
            <person name="Wu M."/>
            <person name="Wu D."/>
            <person name="Thiagarajan M."/>
            <person name="Wortman J.R."/>
            <person name="Badger J.H."/>
            <person name="Ren Q."/>
            <person name="Amedeo P."/>
            <person name="Jones K.M."/>
            <person name="Tallon L.J."/>
            <person name="Delcher A.L."/>
            <person name="Salzberg S.L."/>
            <person name="Silva J.C."/>
            <person name="Haas B.J."/>
            <person name="Majoros W.H."/>
            <person name="Farzad M."/>
            <person name="Carlton J.M."/>
            <person name="Smith R.K. Jr."/>
            <person name="Garg J."/>
            <person name="Pearlman R.E."/>
            <person name="Karrer K.M."/>
            <person name="Sun L."/>
            <person name="Manning G."/>
            <person name="Elde N.C."/>
            <person name="Turkewitz A.P."/>
            <person name="Asai D.J."/>
            <person name="Wilkes D.E."/>
            <person name="Wang Y."/>
            <person name="Cai H."/>
            <person name="Collins K."/>
            <person name="Stewart B.A."/>
            <person name="Lee S.R."/>
            <person name="Wilamowska K."/>
            <person name="Weinberg Z."/>
            <person name="Ruzzo W.L."/>
            <person name="Wloga D."/>
            <person name="Gaertig J."/>
            <person name="Frankel J."/>
            <person name="Tsao C.-C."/>
            <person name="Gorovsky M.A."/>
            <person name="Keeling P.J."/>
            <person name="Waller R.F."/>
            <person name="Patron N.J."/>
            <person name="Cherry J.M."/>
            <person name="Stover N.A."/>
            <person name="Krieger C.J."/>
            <person name="del Toro C."/>
            <person name="Ryder H.F."/>
            <person name="Williamson S.C."/>
            <person name="Barbeau R.A."/>
            <person name="Hamilton E.P."/>
            <person name="Orias E."/>
        </authorList>
    </citation>
    <scope>NUCLEOTIDE SEQUENCE [LARGE SCALE GENOMIC DNA]</scope>
    <source>
        <strain evidence="3">SB210</strain>
    </source>
</reference>
<dbReference type="eggNOG" id="KOG3525">
    <property type="taxonomic scope" value="Eukaryota"/>
</dbReference>
<feature type="signal peptide" evidence="1">
    <location>
        <begin position="1"/>
        <end position="22"/>
    </location>
</feature>
<dbReference type="Proteomes" id="UP000009168">
    <property type="component" value="Unassembled WGS sequence"/>
</dbReference>
<dbReference type="RefSeq" id="XP_001007008.2">
    <property type="nucleotide sequence ID" value="XM_001007008.2"/>
</dbReference>
<dbReference type="SUPFAM" id="SSF50998">
    <property type="entry name" value="Quinoprotein alcohol dehydrogenase-like"/>
    <property type="match status" value="1"/>
</dbReference>
<sequence length="1138" mass="133663">MMKQKTLIIIHLMLNITFLSFGQKDGVSQCNQACQDCSSDKNFECLGCKYPFYFDQNSYNCVQSCPSGTYENFNMECISCASKFCLSCSSTECYQCQPGYSLDPQNKQGCIANCEDSQYLLDGECVYECSIQSNSYSLDPSSNTCIQLQICPFLSYIPESQAVGQIQFYSTSISEDNSTMLQIDEYGKVIVKSIPQLVTLAYYNFPQLTSIANCVQLVEQSTQNKILSCMNMDTQVFNFYISSGLLLSQNITFNQQINNVYYLDGMKMTFLTQTGFIVQYNFKSDQFSIVDNSSDMLNQILSVQNYQQKNDQFILAINKTNTIFYYDQSFNKNILLQYSSQNTLQIENLDTQNMWVFYQNNKIDFYLIIFGQAPILIKSITPQTILYSIMRSNKTLTLIGGQNQTATQVFQISLNKQVTEITRTLPPTFFDSDCFWKTKDIYFSQKQDLLYIFNLNSNSFTLSYTVKLSQPLVCSLTSLEIFQNNDKIYLLTKIIQDMQIQELTQSELTSVNSSQMYFSSEQHSQSYAQFQFYLPTVNFLNTATNNQILELKGHGIAYQYDLESRQIAKQFYFWDDFYYPDKKDVQGFMLYNFIAIQEEEKLILTGIRNGVLTVRELNLYTFEILLENQFSDIDITPTQISYFNQPFYIQSTKTLIVYINNLEISDIYAELRQLHIFQFSQINNQYNYKFSIRQIVKDVQVSQKTGDIICFLRLEDFFLKQILIYNVYKDIFSLKPYNTVQIVSTQNNKVLQEVPTGEYIAYFISYSNKVFILSQTYFLVYYDGDTNQLILYQNGYYGQNMQTILHKQNQIIFINTQVSLIISLDDPNIQLQQVSQSYNYNTYQFNDIQIPLSANNNWLQQMADVEQIFCYEYQNNDFQNTQPPYQYVVNIYELDIQLNIYTNQISVIKYQKIIAQIAIDFIQLVNLTPQNYRYYHMYDNKGFYYPYQNYMVIVVGYHLVLISSSNFEILFHYVSQQLFMNLAYDIELGYMAFLDTLQDCIFNLKDISINCITNNYPFTQHLFYGTIIQRQKQLIIFYSQYSLRVYSLKEQIYKFVKYSANFLPYSIYYNDFGSNIIIGDYQSQSFKIFNLDTYKLLDTSFPPFSTQTYENLFKVKQINFKLYKQFYIIFQLKVLFFL</sequence>
<dbReference type="EMBL" id="GG662857">
    <property type="protein sequence ID" value="EAR86763.2"/>
    <property type="molecule type" value="Genomic_DNA"/>
</dbReference>
<evidence type="ECO:0000313" key="2">
    <source>
        <dbReference type="EMBL" id="EAR86763.2"/>
    </source>
</evidence>
<gene>
    <name evidence="2" type="ORF">TTHERM_00198270</name>
</gene>